<dbReference type="AlphaFoldDB" id="A0A2U8XC71"/>
<keyword evidence="1" id="KW-0472">Membrane</keyword>
<accession>A0A2U8XC71</accession>
<keyword evidence="1" id="KW-1133">Transmembrane helix</keyword>
<organism evidence="2">
    <name type="scientific">Cardiocondyla obscurior</name>
    <dbReference type="NCBI Taxonomy" id="286306"/>
    <lineage>
        <taxon>Eukaryota</taxon>
        <taxon>Metazoa</taxon>
        <taxon>Ecdysozoa</taxon>
        <taxon>Arthropoda</taxon>
        <taxon>Hexapoda</taxon>
        <taxon>Insecta</taxon>
        <taxon>Pterygota</taxon>
        <taxon>Neoptera</taxon>
        <taxon>Endopterygota</taxon>
        <taxon>Hymenoptera</taxon>
        <taxon>Apocrita</taxon>
        <taxon>Aculeata</taxon>
        <taxon>Formicoidea</taxon>
        <taxon>Formicidae</taxon>
        <taxon>Myrmicinae</taxon>
        <taxon>Cardiocondyla</taxon>
    </lineage>
</organism>
<evidence type="ECO:0000256" key="1">
    <source>
        <dbReference type="SAM" id="Phobius"/>
    </source>
</evidence>
<protein>
    <submittedName>
        <fullName evidence="2">ATP synthase F0 subunit 8</fullName>
    </submittedName>
</protein>
<reference evidence="2" key="1">
    <citation type="submission" date="2017-10" db="EMBL/GenBank/DDBJ databases">
        <title>Mitogenomes of tropical arthropods.</title>
        <authorList>
            <person name="Pires Paula D."/>
            <person name="Coiti Togawa R."/>
        </authorList>
    </citation>
    <scope>NUCLEOTIDE SEQUENCE</scope>
</reference>
<dbReference type="EMBL" id="MG253261">
    <property type="protein sequence ID" value="AWN56156.1"/>
    <property type="molecule type" value="Genomic_DNA"/>
</dbReference>
<keyword evidence="2" id="KW-0496">Mitochondrion</keyword>
<name>A0A2U8XC71_9HYME</name>
<keyword evidence="1" id="KW-0812">Transmembrane</keyword>
<proteinExistence type="predicted"/>
<sequence length="52" mass="6500">MPQMMPLFWLMMILSTITLLVIFSTYLYFLYLPTLFFNKSKISSLHYWNWKW</sequence>
<geneLocation type="mitochondrion" evidence="2"/>
<feature type="transmembrane region" description="Helical" evidence="1">
    <location>
        <begin position="7"/>
        <end position="31"/>
    </location>
</feature>
<evidence type="ECO:0000313" key="2">
    <source>
        <dbReference type="EMBL" id="AWN56156.1"/>
    </source>
</evidence>